<reference evidence="3 4" key="1">
    <citation type="journal article" date="2019" name="Fungal Biol. Biotechnol.">
        <title>Draft genome sequence of fastidious pathogen Ceratobasidium theobromae, which causes vascular-streak dieback in Theobroma cacao.</title>
        <authorList>
            <person name="Ali S.S."/>
            <person name="Asman A."/>
            <person name="Shao J."/>
            <person name="Firmansyah A.P."/>
            <person name="Susilo A.W."/>
            <person name="Rosmana A."/>
            <person name="McMahon P."/>
            <person name="Junaid M."/>
            <person name="Guest D."/>
            <person name="Kheng T.Y."/>
            <person name="Meinhardt L.W."/>
            <person name="Bailey B.A."/>
        </authorList>
    </citation>
    <scope>NUCLEOTIDE SEQUENCE [LARGE SCALE GENOMIC DNA]</scope>
    <source>
        <strain evidence="3 4">CT2</strain>
    </source>
</reference>
<feature type="compositionally biased region" description="Low complexity" evidence="1">
    <location>
        <begin position="182"/>
        <end position="191"/>
    </location>
</feature>
<feature type="domain" description="Cyclin N-terminal" evidence="2">
    <location>
        <begin position="259"/>
        <end position="340"/>
    </location>
</feature>
<feature type="compositionally biased region" description="Acidic residues" evidence="1">
    <location>
        <begin position="168"/>
        <end position="181"/>
    </location>
</feature>
<dbReference type="SUPFAM" id="SSF47954">
    <property type="entry name" value="Cyclin-like"/>
    <property type="match status" value="1"/>
</dbReference>
<dbReference type="Gene3D" id="1.10.472.10">
    <property type="entry name" value="Cyclin-like"/>
    <property type="match status" value="1"/>
</dbReference>
<evidence type="ECO:0000313" key="4">
    <source>
        <dbReference type="Proteomes" id="UP000383932"/>
    </source>
</evidence>
<feature type="region of interest" description="Disordered" evidence="1">
    <location>
        <begin position="1"/>
        <end position="29"/>
    </location>
</feature>
<dbReference type="OrthoDB" id="10250320at2759"/>
<feature type="region of interest" description="Disordered" evidence="1">
    <location>
        <begin position="136"/>
        <end position="203"/>
    </location>
</feature>
<protein>
    <submittedName>
        <fullName evidence="3">Cyclin</fullName>
    </submittedName>
</protein>
<dbReference type="Pfam" id="PF00134">
    <property type="entry name" value="Cyclin_N"/>
    <property type="match status" value="1"/>
</dbReference>
<evidence type="ECO:0000256" key="1">
    <source>
        <dbReference type="SAM" id="MobiDB-lite"/>
    </source>
</evidence>
<sequence>MPGATIVQHDREDTSRPAKRIKLTHRRDRSSSSILENVSSISTTLAGFASRLFSPGGPSNEQFDSKPVAPLVIRTPPEPAPWSSSISLLSVMAEEHASLWEQLEHAQDGPCDLEPAWMGIQSRERDYSVRIGRGAHQPHSFLDMDDSDSDSGDSTTDPTTGHSAFSDWDSDSDTDESELTDEPSSPSTSSTSPPPPASLCAATAGHSFWDDTPQSGDEYWDRQTAMLCAKHIRDAFPGAASRGTLPLEQFIVDVLRATRGSVRDDVAFVALQFIKRLAPVCPLGYYEDMFFTSLILADKVENDDEHSLRWWSAQCDSQWSISELKTMEWRMLETLDWNLSTSLNCSSSYQSFLAELSSFVFV</sequence>
<name>A0A5N5QX38_9AGAM</name>
<keyword evidence="4" id="KW-1185">Reference proteome</keyword>
<dbReference type="CDD" id="cd20557">
    <property type="entry name" value="CYCLIN_ScPCL1-like"/>
    <property type="match status" value="1"/>
</dbReference>
<proteinExistence type="predicted"/>
<dbReference type="EMBL" id="SSOP01000002">
    <property type="protein sequence ID" value="KAB5596300.1"/>
    <property type="molecule type" value="Genomic_DNA"/>
</dbReference>
<comment type="caution">
    <text evidence="3">The sequence shown here is derived from an EMBL/GenBank/DDBJ whole genome shotgun (WGS) entry which is preliminary data.</text>
</comment>
<dbReference type="AlphaFoldDB" id="A0A5N5QX38"/>
<dbReference type="InterPro" id="IPR006671">
    <property type="entry name" value="Cyclin_N"/>
</dbReference>
<organism evidence="3 4">
    <name type="scientific">Ceratobasidium theobromae</name>
    <dbReference type="NCBI Taxonomy" id="1582974"/>
    <lineage>
        <taxon>Eukaryota</taxon>
        <taxon>Fungi</taxon>
        <taxon>Dikarya</taxon>
        <taxon>Basidiomycota</taxon>
        <taxon>Agaricomycotina</taxon>
        <taxon>Agaricomycetes</taxon>
        <taxon>Cantharellales</taxon>
        <taxon>Ceratobasidiaceae</taxon>
        <taxon>Ceratobasidium</taxon>
    </lineage>
</organism>
<feature type="compositionally biased region" description="Basic residues" evidence="1">
    <location>
        <begin position="17"/>
        <end position="28"/>
    </location>
</feature>
<evidence type="ECO:0000259" key="2">
    <source>
        <dbReference type="Pfam" id="PF00134"/>
    </source>
</evidence>
<dbReference type="Proteomes" id="UP000383932">
    <property type="component" value="Unassembled WGS sequence"/>
</dbReference>
<dbReference type="InterPro" id="IPR036915">
    <property type="entry name" value="Cyclin-like_sf"/>
</dbReference>
<evidence type="ECO:0000313" key="3">
    <source>
        <dbReference type="EMBL" id="KAB5596300.1"/>
    </source>
</evidence>
<accession>A0A5N5QX38</accession>
<gene>
    <name evidence="3" type="ORF">CTheo_285</name>
</gene>